<reference evidence="3 4" key="1">
    <citation type="journal article" date="2005" name="Int. J. Syst. Evol. Microbiol.">
        <title>Bacillus cibi sp. nov., isolated from jeotgal, a traditional Korean fermented seafood.</title>
        <authorList>
            <person name="Yoon J.H."/>
            <person name="Lee C.H."/>
            <person name="Oh T.K."/>
        </authorList>
    </citation>
    <scope>NUCLEOTIDE SEQUENCE [LARGE SCALE GENOMIC DNA]</scope>
    <source>
        <strain evidence="3 4">DSM 16189</strain>
    </source>
</reference>
<dbReference type="EMBL" id="JNVC02000015">
    <property type="protein sequence ID" value="KEZ47957.1"/>
    <property type="molecule type" value="Genomic_DNA"/>
</dbReference>
<dbReference type="PIRSF" id="PIRSF030042">
    <property type="entry name" value="UCP030042"/>
    <property type="match status" value="1"/>
</dbReference>
<comment type="caution">
    <text evidence="3">The sequence shown here is derived from an EMBL/GenBank/DDBJ whole genome shotgun (WGS) entry which is preliminary data.</text>
</comment>
<gene>
    <name evidence="3" type="ORF">GS18_0218415</name>
</gene>
<accession>A0A084GKU5</accession>
<dbReference type="STRING" id="246786.GS18_0218415"/>
<dbReference type="Proteomes" id="UP000028549">
    <property type="component" value="Unassembled WGS sequence"/>
</dbReference>
<keyword evidence="4" id="KW-1185">Reference proteome</keyword>
<dbReference type="InterPro" id="IPR016942">
    <property type="entry name" value="UCP030042"/>
</dbReference>
<evidence type="ECO:0000313" key="4">
    <source>
        <dbReference type="Proteomes" id="UP000028549"/>
    </source>
</evidence>
<feature type="transmembrane region" description="Helical" evidence="1">
    <location>
        <begin position="20"/>
        <end position="52"/>
    </location>
</feature>
<feature type="transmembrane region" description="Helical" evidence="1">
    <location>
        <begin position="106"/>
        <end position="132"/>
    </location>
</feature>
<protein>
    <recommendedName>
        <fullName evidence="2">DUF4395 domain-containing protein</fullName>
    </recommendedName>
</protein>
<feature type="domain" description="DUF4395" evidence="2">
    <location>
        <begin position="11"/>
        <end position="135"/>
    </location>
</feature>
<dbReference type="AlphaFoldDB" id="A0A084GKU5"/>
<name>A0A084GKU5_METID</name>
<keyword evidence="1" id="KW-0812">Transmembrane</keyword>
<keyword evidence="1" id="KW-0472">Membrane</keyword>
<evidence type="ECO:0000313" key="3">
    <source>
        <dbReference type="EMBL" id="KEZ47957.1"/>
    </source>
</evidence>
<dbReference type="InterPro" id="IPR025508">
    <property type="entry name" value="DUF4395"/>
</dbReference>
<keyword evidence="1" id="KW-1133">Transmembrane helix</keyword>
<proteinExistence type="predicted"/>
<organism evidence="3 4">
    <name type="scientific">Metabacillus indicus</name>
    <name type="common">Bacillus indicus</name>
    <dbReference type="NCBI Taxonomy" id="246786"/>
    <lineage>
        <taxon>Bacteria</taxon>
        <taxon>Bacillati</taxon>
        <taxon>Bacillota</taxon>
        <taxon>Bacilli</taxon>
        <taxon>Bacillales</taxon>
        <taxon>Bacillaceae</taxon>
        <taxon>Metabacillus</taxon>
    </lineage>
</organism>
<dbReference type="Pfam" id="PF14340">
    <property type="entry name" value="DUF4395"/>
    <property type="match status" value="1"/>
</dbReference>
<sequence>MRQVGFSVKTIPKPLVLVNQWVIVLSAAAFLISGMGAFLLVPLTAGIMGLLFKVNPIMKAAGTFLKKEPSAYIQEDFDQQQFNQVIAVICLSLGFAGYMLDWTALAYAATAMVAIAAFAAILGFCIGCFIRFQWQQYKYRRLSKQSN</sequence>
<evidence type="ECO:0000259" key="2">
    <source>
        <dbReference type="Pfam" id="PF14340"/>
    </source>
</evidence>
<evidence type="ECO:0000256" key="1">
    <source>
        <dbReference type="SAM" id="Phobius"/>
    </source>
</evidence>